<dbReference type="RefSeq" id="WP_284030400.1">
    <property type="nucleotide sequence ID" value="NZ_CP126154.1"/>
</dbReference>
<keyword evidence="2" id="KW-0812">Transmembrane</keyword>
<dbReference type="GeneID" id="81125233"/>
<keyword evidence="2" id="KW-0472">Membrane</keyword>
<evidence type="ECO:0000256" key="2">
    <source>
        <dbReference type="SAM" id="Phobius"/>
    </source>
</evidence>
<feature type="compositionally biased region" description="Basic and acidic residues" evidence="1">
    <location>
        <begin position="58"/>
        <end position="73"/>
    </location>
</feature>
<accession>A0ABD5W875</accession>
<organism evidence="3 4">
    <name type="scientific">Halobaculum lipolyticum</name>
    <dbReference type="NCBI Taxonomy" id="3032001"/>
    <lineage>
        <taxon>Archaea</taxon>
        <taxon>Methanobacteriati</taxon>
        <taxon>Methanobacteriota</taxon>
        <taxon>Stenosarchaea group</taxon>
        <taxon>Halobacteria</taxon>
        <taxon>Halobacteriales</taxon>
        <taxon>Haloferacaceae</taxon>
        <taxon>Halobaculum</taxon>
    </lineage>
</organism>
<keyword evidence="2" id="KW-1133">Transmembrane helix</keyword>
<feature type="transmembrane region" description="Helical" evidence="2">
    <location>
        <begin position="6"/>
        <end position="28"/>
    </location>
</feature>
<name>A0ABD5W875_9EURY</name>
<evidence type="ECO:0000313" key="4">
    <source>
        <dbReference type="Proteomes" id="UP001596461"/>
    </source>
</evidence>
<dbReference type="EMBL" id="JBHTAH010000005">
    <property type="protein sequence ID" value="MFC7069482.1"/>
    <property type="molecule type" value="Genomic_DNA"/>
</dbReference>
<reference evidence="3 4" key="1">
    <citation type="journal article" date="2019" name="Int. J. Syst. Evol. Microbiol.">
        <title>The Global Catalogue of Microorganisms (GCM) 10K type strain sequencing project: providing services to taxonomists for standard genome sequencing and annotation.</title>
        <authorList>
            <consortium name="The Broad Institute Genomics Platform"/>
            <consortium name="The Broad Institute Genome Sequencing Center for Infectious Disease"/>
            <person name="Wu L."/>
            <person name="Ma J."/>
        </authorList>
    </citation>
    <scope>NUCLEOTIDE SEQUENCE [LARGE SCALE GENOMIC DNA]</scope>
    <source>
        <strain evidence="3 4">DT31</strain>
    </source>
</reference>
<feature type="region of interest" description="Disordered" evidence="1">
    <location>
        <begin position="49"/>
        <end position="73"/>
    </location>
</feature>
<evidence type="ECO:0000313" key="3">
    <source>
        <dbReference type="EMBL" id="MFC7069482.1"/>
    </source>
</evidence>
<keyword evidence="4" id="KW-1185">Reference proteome</keyword>
<evidence type="ECO:0000256" key="1">
    <source>
        <dbReference type="SAM" id="MobiDB-lite"/>
    </source>
</evidence>
<dbReference type="Proteomes" id="UP001596461">
    <property type="component" value="Unassembled WGS sequence"/>
</dbReference>
<gene>
    <name evidence="3" type="ORF">ACFQL9_07510</name>
</gene>
<evidence type="ECO:0008006" key="5">
    <source>
        <dbReference type="Google" id="ProtNLM"/>
    </source>
</evidence>
<dbReference type="AlphaFoldDB" id="A0ABD5W875"/>
<protein>
    <recommendedName>
        <fullName evidence="5">Cellulose biosynthesis protein BcsF</fullName>
    </recommendedName>
</protein>
<proteinExistence type="predicted"/>
<sequence>MSIQILGMAVAETTIAVVLLAFVGGMCVPFRYGIERLRGFGRAVVSKLPYKPPADPGGDVRETAAPDGDGAEK</sequence>
<comment type="caution">
    <text evidence="3">The sequence shown here is derived from an EMBL/GenBank/DDBJ whole genome shotgun (WGS) entry which is preliminary data.</text>
</comment>